<evidence type="ECO:0000256" key="4">
    <source>
        <dbReference type="ARBA" id="ARBA00022989"/>
    </source>
</evidence>
<dbReference type="InterPro" id="IPR050638">
    <property type="entry name" value="AA-Vitamin_Transporters"/>
</dbReference>
<dbReference type="Pfam" id="PF00892">
    <property type="entry name" value="EamA"/>
    <property type="match status" value="1"/>
</dbReference>
<evidence type="ECO:0000313" key="8">
    <source>
        <dbReference type="EMBL" id="ETK05600.1"/>
    </source>
</evidence>
<feature type="transmembrane region" description="Helical" evidence="6">
    <location>
        <begin position="12"/>
        <end position="30"/>
    </location>
</feature>
<dbReference type="Proteomes" id="UP000018872">
    <property type="component" value="Unassembled WGS sequence"/>
</dbReference>
<evidence type="ECO:0000256" key="2">
    <source>
        <dbReference type="ARBA" id="ARBA00007362"/>
    </source>
</evidence>
<feature type="transmembrane region" description="Helical" evidence="6">
    <location>
        <begin position="102"/>
        <end position="123"/>
    </location>
</feature>
<dbReference type="EMBL" id="AYYC01000447">
    <property type="protein sequence ID" value="ETK05600.1"/>
    <property type="molecule type" value="Genomic_DNA"/>
</dbReference>
<proteinExistence type="inferred from homology"/>
<dbReference type="PANTHER" id="PTHR32322:SF2">
    <property type="entry name" value="EAMA DOMAIN-CONTAINING PROTEIN"/>
    <property type="match status" value="1"/>
</dbReference>
<protein>
    <recommendedName>
        <fullName evidence="7">EamA domain-containing protein</fullName>
    </recommendedName>
</protein>
<feature type="transmembrane region" description="Helical" evidence="6">
    <location>
        <begin position="78"/>
        <end position="96"/>
    </location>
</feature>
<reference evidence="8 9" key="1">
    <citation type="submission" date="2013-11" db="EMBL/GenBank/DDBJ databases">
        <title>Single cell genomics of uncultured Tannerella BU063 (oral taxon 286).</title>
        <authorList>
            <person name="Beall C.J."/>
            <person name="Campbell A.G."/>
            <person name="Griffen A.L."/>
            <person name="Podar M."/>
            <person name="Leys E.J."/>
        </authorList>
    </citation>
    <scope>NUCLEOTIDE SEQUENCE [LARGE SCALE GENOMIC DNA]</scope>
    <source>
        <strain evidence="8">Cell 5</strain>
    </source>
</reference>
<dbReference type="SUPFAM" id="SSF103481">
    <property type="entry name" value="Multidrug resistance efflux transporter EmrE"/>
    <property type="match status" value="1"/>
</dbReference>
<dbReference type="AlphaFoldDB" id="W2CET6"/>
<dbReference type="InterPro" id="IPR000620">
    <property type="entry name" value="EamA_dom"/>
</dbReference>
<evidence type="ECO:0000313" key="9">
    <source>
        <dbReference type="Proteomes" id="UP000018872"/>
    </source>
</evidence>
<comment type="similarity">
    <text evidence="2">Belongs to the EamA transporter family.</text>
</comment>
<comment type="subcellular location">
    <subcellularLocation>
        <location evidence="1">Membrane</location>
        <topology evidence="1">Multi-pass membrane protein</topology>
    </subcellularLocation>
</comment>
<dbReference type="PANTHER" id="PTHR32322">
    <property type="entry name" value="INNER MEMBRANE TRANSPORTER"/>
    <property type="match status" value="1"/>
</dbReference>
<evidence type="ECO:0000256" key="1">
    <source>
        <dbReference type="ARBA" id="ARBA00004141"/>
    </source>
</evidence>
<evidence type="ECO:0000259" key="7">
    <source>
        <dbReference type="Pfam" id="PF00892"/>
    </source>
</evidence>
<evidence type="ECO:0000256" key="5">
    <source>
        <dbReference type="ARBA" id="ARBA00023136"/>
    </source>
</evidence>
<feature type="domain" description="EamA" evidence="7">
    <location>
        <begin position="4"/>
        <end position="122"/>
    </location>
</feature>
<gene>
    <name evidence="8" type="ORF">T229_02355</name>
</gene>
<evidence type="ECO:0000256" key="6">
    <source>
        <dbReference type="SAM" id="Phobius"/>
    </source>
</evidence>
<feature type="non-terminal residue" evidence="8">
    <location>
        <position position="1"/>
    </location>
</feature>
<name>W2CET6_9BACT</name>
<dbReference type="InterPro" id="IPR037185">
    <property type="entry name" value="EmrE-like"/>
</dbReference>
<sequence>HSRVSTINVVKLTFYVMALGAIIFAAFVSYEQADFDLSQRYTLLPNAQGWMHLAGLALICTVVTNLSLIYATHLVGPTMASVLGALEPVTAILVGACLLGESLTLTILLGIAVILAAVLIIILKNRRPPSCT</sequence>
<organism evidence="8 9">
    <name type="scientific">Tannerella sp. oral taxon BU063 isolate Cell 5</name>
    <dbReference type="NCBI Taxonomy" id="1410950"/>
    <lineage>
        <taxon>Bacteria</taxon>
        <taxon>Pseudomonadati</taxon>
        <taxon>Bacteroidota</taxon>
        <taxon>Bacteroidia</taxon>
        <taxon>Bacteroidales</taxon>
        <taxon>Tannerellaceae</taxon>
        <taxon>Tannerella</taxon>
    </lineage>
</organism>
<evidence type="ECO:0000256" key="3">
    <source>
        <dbReference type="ARBA" id="ARBA00022692"/>
    </source>
</evidence>
<dbReference type="GO" id="GO:0016020">
    <property type="term" value="C:membrane"/>
    <property type="evidence" value="ECO:0007669"/>
    <property type="project" value="UniProtKB-SubCell"/>
</dbReference>
<keyword evidence="5 6" id="KW-0472">Membrane</keyword>
<keyword evidence="3 6" id="KW-0812">Transmembrane</keyword>
<keyword evidence="4 6" id="KW-1133">Transmembrane helix</keyword>
<comment type="caution">
    <text evidence="8">The sequence shown here is derived from an EMBL/GenBank/DDBJ whole genome shotgun (WGS) entry which is preliminary data.</text>
</comment>
<dbReference type="PATRIC" id="fig|1410950.3.peg.148"/>
<accession>W2CET6</accession>
<feature type="transmembrane region" description="Helical" evidence="6">
    <location>
        <begin position="50"/>
        <end position="71"/>
    </location>
</feature>